<sequence>MIKDKIADYAYDAKLAGLNYHIDNHQYGIFIKIDGFNEKQSLYLTKFLDEVIQCELNAKRFDALKDFYILDLKNFEKQQPYKQIDHYVDLLLSEMMWSKEDLLKEAEDVNLLALKNFRPLFFNNAHIESLIVGNTNEEIAKTLLKIAVDSLEGLCKTKPLFSFEIRSNRTLKLPYGCNYFFEMENKTHPNSALSVLFQTSMENPLHNMLIELIEQILCEPFFDQLRTKEQLETMSLEDFEEQKDALATVRLEKKKNLRDQGDKLWDEIYLHQYHFDRDNAEVEILKSIKQDDVLRYFKDHLSVDGPKRRKLSIHIYSSEKWAEKKLDCGSLGDTGEYKALPIHDIKAFKSSLPFYDPPKPYLEIPTAGIEEAKL</sequence>
<feature type="domain" description="Peptidase M16 middle/third" evidence="3">
    <location>
        <begin position="1"/>
        <end position="105"/>
    </location>
</feature>
<dbReference type="PANTHER" id="PTHR43690:SF18">
    <property type="entry name" value="INSULIN-DEGRADING ENZYME-RELATED"/>
    <property type="match status" value="1"/>
</dbReference>
<dbReference type="Pfam" id="PF16187">
    <property type="entry name" value="Peptidase_M16_M"/>
    <property type="match status" value="1"/>
</dbReference>
<evidence type="ECO:0000313" key="4">
    <source>
        <dbReference type="Proteomes" id="UP000887565"/>
    </source>
</evidence>
<dbReference type="Proteomes" id="UP000887565">
    <property type="component" value="Unplaced"/>
</dbReference>
<reference evidence="5" key="1">
    <citation type="submission" date="2022-11" db="UniProtKB">
        <authorList>
            <consortium name="WormBaseParasite"/>
        </authorList>
    </citation>
    <scope>IDENTIFICATION</scope>
</reference>
<feature type="domain" description="Peptidase M16 C-terminal" evidence="2">
    <location>
        <begin position="109"/>
        <end position="231"/>
    </location>
</feature>
<dbReference type="SUPFAM" id="SSF63411">
    <property type="entry name" value="LuxS/MPP-like metallohydrolase"/>
    <property type="match status" value="2"/>
</dbReference>
<dbReference type="InterPro" id="IPR050626">
    <property type="entry name" value="Peptidase_M16"/>
</dbReference>
<dbReference type="GO" id="GO:0051603">
    <property type="term" value="P:proteolysis involved in protein catabolic process"/>
    <property type="evidence" value="ECO:0007669"/>
    <property type="project" value="TreeGrafter"/>
</dbReference>
<dbReference type="WBParaSite" id="nRc.2.0.1.t12671-RA">
    <property type="protein sequence ID" value="nRc.2.0.1.t12671-RA"/>
    <property type="gene ID" value="nRc.2.0.1.g12671"/>
</dbReference>
<protein>
    <submittedName>
        <fullName evidence="5">Uncharacterized protein</fullName>
    </submittedName>
</protein>
<evidence type="ECO:0000259" key="3">
    <source>
        <dbReference type="Pfam" id="PF16187"/>
    </source>
</evidence>
<dbReference type="GO" id="GO:0046872">
    <property type="term" value="F:metal ion binding"/>
    <property type="evidence" value="ECO:0007669"/>
    <property type="project" value="UniProtKB-KW"/>
</dbReference>
<dbReference type="GO" id="GO:0043171">
    <property type="term" value="P:peptide catabolic process"/>
    <property type="evidence" value="ECO:0007669"/>
    <property type="project" value="TreeGrafter"/>
</dbReference>
<dbReference type="GO" id="GO:0005829">
    <property type="term" value="C:cytosol"/>
    <property type="evidence" value="ECO:0007669"/>
    <property type="project" value="TreeGrafter"/>
</dbReference>
<keyword evidence="4" id="KW-1185">Reference proteome</keyword>
<dbReference type="GO" id="GO:0004222">
    <property type="term" value="F:metalloendopeptidase activity"/>
    <property type="evidence" value="ECO:0007669"/>
    <property type="project" value="TreeGrafter"/>
</dbReference>
<dbReference type="InterPro" id="IPR007863">
    <property type="entry name" value="Peptidase_M16_C"/>
</dbReference>
<evidence type="ECO:0000313" key="5">
    <source>
        <dbReference type="WBParaSite" id="nRc.2.0.1.t12671-RA"/>
    </source>
</evidence>
<accession>A0A915IH43</accession>
<evidence type="ECO:0000256" key="1">
    <source>
        <dbReference type="ARBA" id="ARBA00022723"/>
    </source>
</evidence>
<evidence type="ECO:0000259" key="2">
    <source>
        <dbReference type="Pfam" id="PF05193"/>
    </source>
</evidence>
<dbReference type="AlphaFoldDB" id="A0A915IH43"/>
<dbReference type="Gene3D" id="3.30.830.10">
    <property type="entry name" value="Metalloenzyme, LuxS/M16 peptidase-like"/>
    <property type="match status" value="3"/>
</dbReference>
<dbReference type="GO" id="GO:0005739">
    <property type="term" value="C:mitochondrion"/>
    <property type="evidence" value="ECO:0007669"/>
    <property type="project" value="TreeGrafter"/>
</dbReference>
<dbReference type="InterPro" id="IPR011249">
    <property type="entry name" value="Metalloenz_LuxS/M16"/>
</dbReference>
<organism evidence="4 5">
    <name type="scientific">Romanomermis culicivorax</name>
    <name type="common">Nematode worm</name>
    <dbReference type="NCBI Taxonomy" id="13658"/>
    <lineage>
        <taxon>Eukaryota</taxon>
        <taxon>Metazoa</taxon>
        <taxon>Ecdysozoa</taxon>
        <taxon>Nematoda</taxon>
        <taxon>Enoplea</taxon>
        <taxon>Dorylaimia</taxon>
        <taxon>Mermithida</taxon>
        <taxon>Mermithoidea</taxon>
        <taxon>Mermithidae</taxon>
        <taxon>Romanomermis</taxon>
    </lineage>
</organism>
<dbReference type="InterPro" id="IPR032632">
    <property type="entry name" value="Peptidase_M16_M"/>
</dbReference>
<dbReference type="Pfam" id="PF05193">
    <property type="entry name" value="Peptidase_M16_C"/>
    <property type="match status" value="1"/>
</dbReference>
<keyword evidence="1" id="KW-0479">Metal-binding</keyword>
<name>A0A915IH43_ROMCU</name>
<dbReference type="PANTHER" id="PTHR43690">
    <property type="entry name" value="NARDILYSIN"/>
    <property type="match status" value="1"/>
</dbReference>
<proteinExistence type="predicted"/>